<proteinExistence type="predicted"/>
<dbReference type="EMBL" id="CCNE01000004">
    <property type="protein sequence ID" value="CDX50387.1"/>
    <property type="molecule type" value="Genomic_DNA"/>
</dbReference>
<protein>
    <recommendedName>
        <fullName evidence="3">DUF3800 domain-containing protein</fullName>
    </recommendedName>
</protein>
<evidence type="ECO:0000313" key="1">
    <source>
        <dbReference type="EMBL" id="CDX50387.1"/>
    </source>
</evidence>
<reference evidence="1 2" key="1">
    <citation type="submission" date="2014-08" db="EMBL/GenBank/DDBJ databases">
        <authorList>
            <person name="Moulin Lionel"/>
        </authorList>
    </citation>
    <scope>NUCLEOTIDE SEQUENCE [LARGE SCALE GENOMIC DNA]</scope>
</reference>
<sequence>MPVTLNLYLDDSGTRHPTRNPGKKAEHGYDWFAFGGVLVRSDEEEVARALHKEFCERWPIEAPLHSSEIRSQNENFEWLRGLNDEEKKRFYEELYVMMRGAPVTGIACTIDRPGYNARYLEMYQKAPWQLCKTAFSVVVERAAKFARSMDLRLRVHPERCNKPEDALLKTYYETMKAEGMPFAKDNSGKYAPLTAEQFTETLYEFATKQKSSPMAQFADLFLWPICMGGYNAKNRPYKRLMDDKKLIECHLKEEDWPMLASKYSCFENVERKA</sequence>
<organism evidence="1 2">
    <name type="scientific">Mesorhizobium plurifarium</name>
    <dbReference type="NCBI Taxonomy" id="69974"/>
    <lineage>
        <taxon>Bacteria</taxon>
        <taxon>Pseudomonadati</taxon>
        <taxon>Pseudomonadota</taxon>
        <taxon>Alphaproteobacteria</taxon>
        <taxon>Hyphomicrobiales</taxon>
        <taxon>Phyllobacteriaceae</taxon>
        <taxon>Mesorhizobium</taxon>
    </lineage>
</organism>
<dbReference type="AlphaFoldDB" id="A0A090FVN0"/>
<evidence type="ECO:0008006" key="3">
    <source>
        <dbReference type="Google" id="ProtNLM"/>
    </source>
</evidence>
<name>A0A090FVN0_MESPL</name>
<dbReference type="InterPro" id="IPR024524">
    <property type="entry name" value="DUF3800"/>
</dbReference>
<accession>A0A090FVN0</accession>
<dbReference type="Proteomes" id="UP000046122">
    <property type="component" value="Unassembled WGS sequence"/>
</dbReference>
<gene>
    <name evidence="1" type="ORF">MPL3365_120174</name>
</gene>
<dbReference type="Pfam" id="PF12686">
    <property type="entry name" value="DUF3800"/>
    <property type="match status" value="1"/>
</dbReference>
<evidence type="ECO:0000313" key="2">
    <source>
        <dbReference type="Proteomes" id="UP000046122"/>
    </source>
</evidence>